<keyword evidence="1" id="KW-1185">Reference proteome</keyword>
<reference evidence="2" key="1">
    <citation type="submission" date="2017-02" db="UniProtKB">
        <authorList>
            <consortium name="WormBaseParasite"/>
        </authorList>
    </citation>
    <scope>IDENTIFICATION</scope>
</reference>
<proteinExistence type="predicted"/>
<evidence type="ECO:0000313" key="1">
    <source>
        <dbReference type="Proteomes" id="UP000046392"/>
    </source>
</evidence>
<sequence length="181" mass="20964">MSRVSHILETVIREGKVPRRRCVECYQQLLKQFNSNVARQKVKQVKTKCICLNNTVDQLRASLWIRSVNEKLKVPKTIKLEESRLEEGRLLLVDEKFIADVKNCNTQVEKLKELKRKGGEGVNVFLKKPKWINFQPPININIPPMNALAPHIPQMNVQPPQNNIRLVVDKNIFSTIKDFSL</sequence>
<dbReference type="Proteomes" id="UP000046392">
    <property type="component" value="Unplaced"/>
</dbReference>
<dbReference type="AlphaFoldDB" id="A0A0N5B3I4"/>
<dbReference type="WBParaSite" id="SPAL_0000063700.1">
    <property type="protein sequence ID" value="SPAL_0000063700.1"/>
    <property type="gene ID" value="SPAL_0000063700"/>
</dbReference>
<evidence type="ECO:0000313" key="2">
    <source>
        <dbReference type="WBParaSite" id="SPAL_0000063700.1"/>
    </source>
</evidence>
<organism evidence="1 2">
    <name type="scientific">Strongyloides papillosus</name>
    <name type="common">Intestinal threadworm</name>
    <dbReference type="NCBI Taxonomy" id="174720"/>
    <lineage>
        <taxon>Eukaryota</taxon>
        <taxon>Metazoa</taxon>
        <taxon>Ecdysozoa</taxon>
        <taxon>Nematoda</taxon>
        <taxon>Chromadorea</taxon>
        <taxon>Rhabditida</taxon>
        <taxon>Tylenchina</taxon>
        <taxon>Panagrolaimomorpha</taxon>
        <taxon>Strongyloidoidea</taxon>
        <taxon>Strongyloididae</taxon>
        <taxon>Strongyloides</taxon>
    </lineage>
</organism>
<accession>A0A0N5B3I4</accession>
<protein>
    <submittedName>
        <fullName evidence="2">Uncharacterized protein</fullName>
    </submittedName>
</protein>
<name>A0A0N5B3I4_STREA</name>